<dbReference type="OrthoDB" id="8115659at2"/>
<evidence type="ECO:0000256" key="1">
    <source>
        <dbReference type="SAM" id="Phobius"/>
    </source>
</evidence>
<keyword evidence="2" id="KW-0732">Signal</keyword>
<comment type="caution">
    <text evidence="3">The sequence shown here is derived from an EMBL/GenBank/DDBJ whole genome shotgun (WGS) entry which is preliminary data.</text>
</comment>
<dbReference type="Proteomes" id="UP000253324">
    <property type="component" value="Unassembled WGS sequence"/>
</dbReference>
<dbReference type="SUPFAM" id="SSF103481">
    <property type="entry name" value="Multidrug resistance efflux transporter EmrE"/>
    <property type="match status" value="1"/>
</dbReference>
<dbReference type="Gene3D" id="1.10.3730.20">
    <property type="match status" value="1"/>
</dbReference>
<evidence type="ECO:0000256" key="2">
    <source>
        <dbReference type="SAM" id="SignalP"/>
    </source>
</evidence>
<protein>
    <recommendedName>
        <fullName evidence="5">Glucose uptake protein</fullName>
    </recommendedName>
</protein>
<organism evidence="3 4">
    <name type="scientific">Phyllobacterium bourgognense</name>
    <dbReference type="NCBI Taxonomy" id="314236"/>
    <lineage>
        <taxon>Bacteria</taxon>
        <taxon>Pseudomonadati</taxon>
        <taxon>Pseudomonadota</taxon>
        <taxon>Alphaproteobacteria</taxon>
        <taxon>Hyphomicrobiales</taxon>
        <taxon>Phyllobacteriaceae</taxon>
        <taxon>Phyllobacterium</taxon>
    </lineage>
</organism>
<keyword evidence="4" id="KW-1185">Reference proteome</keyword>
<feature type="chain" id="PRO_5016604066" description="Glucose uptake protein" evidence="2">
    <location>
        <begin position="20"/>
        <end position="110"/>
    </location>
</feature>
<evidence type="ECO:0000313" key="4">
    <source>
        <dbReference type="Proteomes" id="UP000253324"/>
    </source>
</evidence>
<evidence type="ECO:0000313" key="3">
    <source>
        <dbReference type="EMBL" id="RCW87412.1"/>
    </source>
</evidence>
<keyword evidence="1" id="KW-0472">Membrane</keyword>
<proteinExistence type="predicted"/>
<gene>
    <name evidence="3" type="ORF">C7476_101174</name>
</gene>
<sequence length="110" mass="11619">MTFAASLQLALSTATFLLAASCAKYWALGPSTLKLVLTIALYSVGNLIMLRLVREVGMSSAFSLSAVIQLIAVNVIALTYFGEKLTIIQSFGMVLAILAVILITFGSASE</sequence>
<feature type="transmembrane region" description="Helical" evidence="1">
    <location>
        <begin position="35"/>
        <end position="53"/>
    </location>
</feature>
<dbReference type="RefSeq" id="WP_114428029.1">
    <property type="nucleotide sequence ID" value="NZ_QPJM01000001.1"/>
</dbReference>
<dbReference type="AlphaFoldDB" id="A0A368Z4N1"/>
<keyword evidence="1" id="KW-0812">Transmembrane</keyword>
<dbReference type="EMBL" id="QPJM01000001">
    <property type="protein sequence ID" value="RCW87412.1"/>
    <property type="molecule type" value="Genomic_DNA"/>
</dbReference>
<reference evidence="3 4" key="1">
    <citation type="submission" date="2018-07" db="EMBL/GenBank/DDBJ databases">
        <title>Genomic Encyclopedia of Type Strains, Phase III (KMG-III): the genomes of soil and plant-associated and newly described type strains.</title>
        <authorList>
            <person name="Whitman W."/>
        </authorList>
    </citation>
    <scope>NUCLEOTIDE SEQUENCE [LARGE SCALE GENOMIC DNA]</scope>
    <source>
        <strain evidence="3 4">31-25a</strain>
    </source>
</reference>
<feature type="transmembrane region" description="Helical" evidence="1">
    <location>
        <begin position="87"/>
        <end position="108"/>
    </location>
</feature>
<keyword evidence="1" id="KW-1133">Transmembrane helix</keyword>
<feature type="transmembrane region" description="Helical" evidence="1">
    <location>
        <begin position="60"/>
        <end position="81"/>
    </location>
</feature>
<accession>A0A368Z4N1</accession>
<name>A0A368Z4N1_9HYPH</name>
<feature type="signal peptide" evidence="2">
    <location>
        <begin position="1"/>
        <end position="19"/>
    </location>
</feature>
<dbReference type="InterPro" id="IPR037185">
    <property type="entry name" value="EmrE-like"/>
</dbReference>
<evidence type="ECO:0008006" key="5">
    <source>
        <dbReference type="Google" id="ProtNLM"/>
    </source>
</evidence>